<comment type="similarity">
    <text evidence="1">Belongs to the ArsC family.</text>
</comment>
<evidence type="ECO:0000256" key="2">
    <source>
        <dbReference type="SAM" id="MobiDB-lite"/>
    </source>
</evidence>
<feature type="region of interest" description="Disordered" evidence="2">
    <location>
        <begin position="123"/>
        <end position="171"/>
    </location>
</feature>
<name>A0ABU2X493_9ACTN</name>
<dbReference type="Gene3D" id="3.40.30.10">
    <property type="entry name" value="Glutaredoxin"/>
    <property type="match status" value="1"/>
</dbReference>
<evidence type="ECO:0000256" key="1">
    <source>
        <dbReference type="PROSITE-ProRule" id="PRU01282"/>
    </source>
</evidence>
<feature type="compositionally biased region" description="Low complexity" evidence="2">
    <location>
        <begin position="123"/>
        <end position="153"/>
    </location>
</feature>
<reference evidence="3" key="1">
    <citation type="submission" date="2023-09" db="EMBL/GenBank/DDBJ databases">
        <title>30 novel species of actinomycetes from the DSMZ collection.</title>
        <authorList>
            <person name="Nouioui I."/>
        </authorList>
    </citation>
    <scope>NUCLEOTIDE SEQUENCE</scope>
    <source>
        <strain evidence="3">DSM 115977</strain>
    </source>
</reference>
<comment type="caution">
    <text evidence="3">The sequence shown here is derived from an EMBL/GenBank/DDBJ whole genome shotgun (WGS) entry which is preliminary data.</text>
</comment>
<dbReference type="Pfam" id="PF03960">
    <property type="entry name" value="ArsC"/>
    <property type="match status" value="1"/>
</dbReference>
<keyword evidence="4" id="KW-1185">Reference proteome</keyword>
<protein>
    <submittedName>
        <fullName evidence="3">ArsC/Spx/MgsR family protein</fullName>
    </submittedName>
</protein>
<dbReference type="PANTHER" id="PTHR30041:SF4">
    <property type="entry name" value="ARSENATE REDUCTASE"/>
    <property type="match status" value="1"/>
</dbReference>
<evidence type="ECO:0000313" key="3">
    <source>
        <dbReference type="EMBL" id="MDT0532057.1"/>
    </source>
</evidence>
<organism evidence="3 4">
    <name type="scientific">Micromonospora reichwaldensis</name>
    <dbReference type="NCBI Taxonomy" id="3075516"/>
    <lineage>
        <taxon>Bacteria</taxon>
        <taxon>Bacillati</taxon>
        <taxon>Actinomycetota</taxon>
        <taxon>Actinomycetes</taxon>
        <taxon>Micromonosporales</taxon>
        <taxon>Micromonosporaceae</taxon>
        <taxon>Micromonospora</taxon>
    </lineage>
</organism>
<evidence type="ECO:0000313" key="4">
    <source>
        <dbReference type="Proteomes" id="UP001180973"/>
    </source>
</evidence>
<dbReference type="InterPro" id="IPR036249">
    <property type="entry name" value="Thioredoxin-like_sf"/>
</dbReference>
<dbReference type="EMBL" id="JAVRFL010000033">
    <property type="protein sequence ID" value="MDT0532057.1"/>
    <property type="molecule type" value="Genomic_DNA"/>
</dbReference>
<dbReference type="PANTHER" id="PTHR30041">
    <property type="entry name" value="ARSENATE REDUCTASE"/>
    <property type="match status" value="1"/>
</dbReference>
<dbReference type="PROSITE" id="PS51353">
    <property type="entry name" value="ARSC"/>
    <property type="match status" value="1"/>
</dbReference>
<dbReference type="Proteomes" id="UP001180973">
    <property type="component" value="Unassembled WGS sequence"/>
</dbReference>
<dbReference type="RefSeq" id="WP_311413844.1">
    <property type="nucleotide sequence ID" value="NZ_JAVRFL010000033.1"/>
</dbReference>
<dbReference type="InterPro" id="IPR006660">
    <property type="entry name" value="Arsenate_reductase-like"/>
</dbReference>
<sequence length="171" mass="17455">MTGMEIWNNPSCSKCAAARTALDEAGIGYALRPYLDRPPSAAELAEVLRRLDARPWDVCRTQEPAAVALGMADWPRDEAAEPRWIEAMVAAPELIQRPLLLLDDGSALVGRTAGALAEALRRTGATPGTGAEPGLATPGTAATPGTGVTPGSGAEPGPAATASAEPPHPAG</sequence>
<gene>
    <name evidence="3" type="ORF">RM555_23965</name>
</gene>
<proteinExistence type="inferred from homology"/>
<dbReference type="SUPFAM" id="SSF52833">
    <property type="entry name" value="Thioredoxin-like"/>
    <property type="match status" value="1"/>
</dbReference>
<accession>A0ABU2X493</accession>